<keyword evidence="3" id="KW-0472">Membrane</keyword>
<comment type="caution">
    <text evidence="4">The sequence shown here is derived from an EMBL/GenBank/DDBJ whole genome shotgun (WGS) entry which is preliminary data.</text>
</comment>
<evidence type="ECO:0000313" key="5">
    <source>
        <dbReference type="Proteomes" id="UP000566819"/>
    </source>
</evidence>
<feature type="compositionally biased region" description="Pro residues" evidence="2">
    <location>
        <begin position="797"/>
        <end position="821"/>
    </location>
</feature>
<dbReference type="AlphaFoldDB" id="A0A8H4RHA1"/>
<protein>
    <submittedName>
        <fullName evidence="4">Uncharacterized protein</fullName>
    </submittedName>
</protein>
<dbReference type="GO" id="GO:0003824">
    <property type="term" value="F:catalytic activity"/>
    <property type="evidence" value="ECO:0007669"/>
    <property type="project" value="InterPro"/>
</dbReference>
<evidence type="ECO:0000313" key="4">
    <source>
        <dbReference type="EMBL" id="KAF4630050.1"/>
    </source>
</evidence>
<dbReference type="InterPro" id="IPR023606">
    <property type="entry name" value="CoA-Trfase_III_dom_1_sf"/>
</dbReference>
<dbReference type="InterPro" id="IPR003673">
    <property type="entry name" value="CoA-Trfase_fam_III"/>
</dbReference>
<proteinExistence type="inferred from homology"/>
<feature type="transmembrane region" description="Helical" evidence="3">
    <location>
        <begin position="748"/>
        <end position="771"/>
    </location>
</feature>
<feature type="region of interest" description="Disordered" evidence="2">
    <location>
        <begin position="676"/>
        <end position="708"/>
    </location>
</feature>
<reference evidence="4 5" key="1">
    <citation type="submission" date="2020-03" db="EMBL/GenBank/DDBJ databases">
        <title>Draft Genome Sequence of Cudoniella acicularis.</title>
        <authorList>
            <person name="Buettner E."/>
            <person name="Kellner H."/>
        </authorList>
    </citation>
    <scope>NUCLEOTIDE SEQUENCE [LARGE SCALE GENOMIC DNA]</scope>
    <source>
        <strain evidence="4 5">DSM 108380</strain>
    </source>
</reference>
<dbReference type="OrthoDB" id="2308815at2759"/>
<keyword evidence="5" id="KW-1185">Reference proteome</keyword>
<dbReference type="Proteomes" id="UP000566819">
    <property type="component" value="Unassembled WGS sequence"/>
</dbReference>
<organism evidence="4 5">
    <name type="scientific">Cudoniella acicularis</name>
    <dbReference type="NCBI Taxonomy" id="354080"/>
    <lineage>
        <taxon>Eukaryota</taxon>
        <taxon>Fungi</taxon>
        <taxon>Dikarya</taxon>
        <taxon>Ascomycota</taxon>
        <taxon>Pezizomycotina</taxon>
        <taxon>Leotiomycetes</taxon>
        <taxon>Helotiales</taxon>
        <taxon>Tricladiaceae</taxon>
        <taxon>Cudoniella</taxon>
    </lineage>
</organism>
<accession>A0A8H4RHA1</accession>
<comment type="similarity">
    <text evidence="1">Belongs to the CoA-transferase III family.</text>
</comment>
<name>A0A8H4RHA1_9HELO</name>
<gene>
    <name evidence="4" type="ORF">G7Y89_g8090</name>
</gene>
<evidence type="ECO:0000256" key="2">
    <source>
        <dbReference type="SAM" id="MobiDB-lite"/>
    </source>
</evidence>
<keyword evidence="3" id="KW-0812">Transmembrane</keyword>
<evidence type="ECO:0000256" key="1">
    <source>
        <dbReference type="ARBA" id="ARBA00008383"/>
    </source>
</evidence>
<keyword evidence="3" id="KW-1133">Transmembrane helix</keyword>
<feature type="region of interest" description="Disordered" evidence="2">
    <location>
        <begin position="779"/>
        <end position="838"/>
    </location>
</feature>
<dbReference type="EMBL" id="JAAMPI010000595">
    <property type="protein sequence ID" value="KAF4630050.1"/>
    <property type="molecule type" value="Genomic_DNA"/>
</dbReference>
<dbReference type="PANTHER" id="PTHR48229:SF1">
    <property type="entry name" value="ALPHA METHYLACYL-COA RACEMASE-RELATED"/>
    <property type="match status" value="1"/>
</dbReference>
<dbReference type="Gene3D" id="3.40.50.10540">
    <property type="entry name" value="Crotonobetainyl-coa:carnitine coa-transferase, domain 1"/>
    <property type="match status" value="1"/>
</dbReference>
<dbReference type="InterPro" id="IPR052985">
    <property type="entry name" value="CoA-trans_III_biosynth/detox"/>
</dbReference>
<dbReference type="Pfam" id="PF02515">
    <property type="entry name" value="CoA_transf_3"/>
    <property type="match status" value="1"/>
</dbReference>
<sequence>MSPNDGVYGPGSFVDEAFTPVPEECQRLLKFLASKTPGFTTDATLLDRVHFEGSDLPCIPGPIKSQAVTAVLHAMAGIVGLEILALKGIKTDTKISIYTDQASMYCNEPGLVTVDGVDGPAVLKNPQMRNYHQHALGSPIRMVSQCISPTKTPNVWFQIHGSTDPDPLLNALGVDPDTIVASNADAYEYIKSHIENSFTAPDMELLMMEMGLPGSIVYSPEGWLKTTMGKALARHPLINYQQQTQCPKLDLVPFPVMEDKRPLAGIKVLELCRIIAAPACGAVLASMGATVIRIQSSHLTDFSPAQFCLMAGKKAYEVDLRDAGSLEKIIKLVEEADVILQGYRLKSLERKGLGLNTILQIANKRGKGIIYLDENCYGPDGYYAERPGWQQIADAAAGSSYVVGRSYGFPLGQGVLPSLPISDMSTGIVSAVNIMMMLRDRAKFGGSWHGTAALTAYNAFTLIKEVGLYQPEIVAKIQEKYKFEPMGSGDTVIPLYYMIAASWKKNSDLITNEKYYQHFKDSVYGEDLRIVCPLVSLEMVEELALSRSDELDVVNTITISAVRRRKRVVWVNILWLLSLDIEESCSTTATWQLKGNYGGCCTTTASVSGCAVLTACSAGSIRVASTAAYDCPATASICITDIILNQLGGKSTTVMIGCNTVSTGTTYYITPPTLSAVSTKPSTPPTTSQTTTATSSPKATSTSSTSSVTVISVPTTSKQISTSPTAVVVVTSSSSPTPTPSPGASKTLIIAAAVGGLAGLGLLAAIVALIFSQRKKRARNRAYQGGPSPNTAYQPAPQGPPGPPQQPMYMAPLPPQQPPPQGYYDPTPSPLYGDSGSKGVVYAPVPEKPYGQEVEATVMAPRYGAAELGYGNN</sequence>
<dbReference type="PANTHER" id="PTHR48229">
    <property type="entry name" value="CAIB/BAIF FAMILY ENZYME (AFU_ORTHOLOGUE AFUA_1G05360)-RELATED"/>
    <property type="match status" value="1"/>
</dbReference>
<evidence type="ECO:0000256" key="3">
    <source>
        <dbReference type="SAM" id="Phobius"/>
    </source>
</evidence>
<dbReference type="SUPFAM" id="SSF89796">
    <property type="entry name" value="CoA-transferase family III (CaiB/BaiF)"/>
    <property type="match status" value="2"/>
</dbReference>